<evidence type="ECO:0000313" key="2">
    <source>
        <dbReference type="Proteomes" id="UP001163203"/>
    </source>
</evidence>
<dbReference type="Proteomes" id="UP001163203">
    <property type="component" value="Chromosome"/>
</dbReference>
<evidence type="ECO:0008006" key="3">
    <source>
        <dbReference type="Google" id="ProtNLM"/>
    </source>
</evidence>
<accession>A0ABY7AZB8</accession>
<evidence type="ECO:0000313" key="1">
    <source>
        <dbReference type="EMBL" id="WAL63938.1"/>
    </source>
</evidence>
<dbReference type="EMBL" id="CP113836">
    <property type="protein sequence ID" value="WAL63938.1"/>
    <property type="molecule type" value="Genomic_DNA"/>
</dbReference>
<dbReference type="RefSeq" id="WP_268754183.1">
    <property type="nucleotide sequence ID" value="NZ_CP113836.1"/>
</dbReference>
<protein>
    <recommendedName>
        <fullName evidence="3">DUF4345 domain-containing protein</fullName>
    </recommendedName>
</protein>
<keyword evidence="2" id="KW-1185">Reference proteome</keyword>
<sequence>MASALLTRTHGTFNLVGGLWPLIGRRSFERVFGRKADRWLQQTVAGLLVAVGWAQFSAAETKEGRRLARRLGLGTAAALLAIDLRYAPSGRIPRTYLLDAALEAALLAAWSLDALSD</sequence>
<proteinExistence type="predicted"/>
<reference evidence="1" key="1">
    <citation type="submission" date="2022-11" db="EMBL/GenBank/DDBJ databases">
        <authorList>
            <person name="Mo P."/>
        </authorList>
    </citation>
    <scope>NUCLEOTIDE SEQUENCE</scope>
    <source>
        <strain evidence="1">HUAS 11-8</strain>
    </source>
</reference>
<name>A0ABY7AZB8_9PSEU</name>
<organism evidence="1 2">
    <name type="scientific">Amycolatopsis cynarae</name>
    <dbReference type="NCBI Taxonomy" id="2995223"/>
    <lineage>
        <taxon>Bacteria</taxon>
        <taxon>Bacillati</taxon>
        <taxon>Actinomycetota</taxon>
        <taxon>Actinomycetes</taxon>
        <taxon>Pseudonocardiales</taxon>
        <taxon>Pseudonocardiaceae</taxon>
        <taxon>Amycolatopsis</taxon>
    </lineage>
</organism>
<gene>
    <name evidence="1" type="ORF">ORV05_23465</name>
</gene>